<dbReference type="Proteomes" id="UP001576708">
    <property type="component" value="Unassembled WGS sequence"/>
</dbReference>
<dbReference type="RefSeq" id="WP_220054743.1">
    <property type="nucleotide sequence ID" value="NZ_JBCATE010000002.1"/>
</dbReference>
<accession>A0ABV4VHM0</accession>
<organism evidence="1 2">
    <name type="scientific">Shewanella mangrovisoli</name>
    <dbReference type="NCBI Taxonomy" id="2864211"/>
    <lineage>
        <taxon>Bacteria</taxon>
        <taxon>Pseudomonadati</taxon>
        <taxon>Pseudomonadota</taxon>
        <taxon>Gammaproteobacteria</taxon>
        <taxon>Alteromonadales</taxon>
        <taxon>Shewanellaceae</taxon>
        <taxon>Shewanella</taxon>
    </lineage>
</organism>
<comment type="caution">
    <text evidence="1">The sequence shown here is derived from an EMBL/GenBank/DDBJ whole genome shotgun (WGS) entry which is preliminary data.</text>
</comment>
<dbReference type="EMBL" id="JBHFGU010000002">
    <property type="protein sequence ID" value="MFB2619781.1"/>
    <property type="molecule type" value="Genomic_DNA"/>
</dbReference>
<gene>
    <name evidence="1" type="ORF">ACE02W_08210</name>
</gene>
<evidence type="ECO:0000313" key="1">
    <source>
        <dbReference type="EMBL" id="MFB2619781.1"/>
    </source>
</evidence>
<sequence>MDENKKLDAEWLALNAFRGMTKIASHGDMERSTYDAALDLGGELYPELLGPDVSILKSERESDITKEYRQKARLKSIKDNTQVTALDLVMKDIEEHEGLLEIAKQEKGKKQRVDLLQRRLGMLNKARKELEPKSHSENQLIFRDAYNVERNLKALESGQGYRDFELPNSNILRVRVLHPDNPEHITGSDIIYERHSPKDDKVSIVAVQYKIWEDKKLYLSDQRMIDQINKMKLFLCDKKVCESKQNSNYYRFPCCSAFLRPTDKLQRADQKFLSKGEHIPVCKIDECSSEGPRGGKLLEYKNMREVALSNEAFEFLFNRGKIGSDYMTQDELHDLYSGALVEASADRVVVYAQEFSA</sequence>
<reference evidence="1 2" key="1">
    <citation type="submission" date="2024-09" db="EMBL/GenBank/DDBJ databases">
        <authorList>
            <person name="Zhang Y."/>
        </authorList>
    </citation>
    <scope>NUCLEOTIDE SEQUENCE [LARGE SCALE GENOMIC DNA]</scope>
    <source>
        <strain evidence="1 2">ZJ318</strain>
    </source>
</reference>
<name>A0ABV4VHM0_9GAMM</name>
<keyword evidence="2" id="KW-1185">Reference proteome</keyword>
<evidence type="ECO:0000313" key="2">
    <source>
        <dbReference type="Proteomes" id="UP001576708"/>
    </source>
</evidence>
<protein>
    <submittedName>
        <fullName evidence="1">Uncharacterized protein</fullName>
    </submittedName>
</protein>
<proteinExistence type="predicted"/>